<dbReference type="AlphaFoldDB" id="A0A498K3H4"/>
<keyword evidence="2" id="KW-1185">Reference proteome</keyword>
<reference evidence="1 2" key="1">
    <citation type="submission" date="2018-10" db="EMBL/GenBank/DDBJ databases">
        <title>A high-quality apple genome assembly.</title>
        <authorList>
            <person name="Hu J."/>
        </authorList>
    </citation>
    <scope>NUCLEOTIDE SEQUENCE [LARGE SCALE GENOMIC DNA]</scope>
    <source>
        <strain evidence="2">cv. HFTH1</strain>
        <tissue evidence="1">Young leaf</tissue>
    </source>
</reference>
<organism evidence="1 2">
    <name type="scientific">Malus domestica</name>
    <name type="common">Apple</name>
    <name type="synonym">Pyrus malus</name>
    <dbReference type="NCBI Taxonomy" id="3750"/>
    <lineage>
        <taxon>Eukaryota</taxon>
        <taxon>Viridiplantae</taxon>
        <taxon>Streptophyta</taxon>
        <taxon>Embryophyta</taxon>
        <taxon>Tracheophyta</taxon>
        <taxon>Spermatophyta</taxon>
        <taxon>Magnoliopsida</taxon>
        <taxon>eudicotyledons</taxon>
        <taxon>Gunneridae</taxon>
        <taxon>Pentapetalae</taxon>
        <taxon>rosids</taxon>
        <taxon>fabids</taxon>
        <taxon>Rosales</taxon>
        <taxon>Rosaceae</taxon>
        <taxon>Amygdaloideae</taxon>
        <taxon>Maleae</taxon>
        <taxon>Malus</taxon>
    </lineage>
</organism>
<evidence type="ECO:0000313" key="2">
    <source>
        <dbReference type="Proteomes" id="UP000290289"/>
    </source>
</evidence>
<sequence>MLNLLNNTHQWPLLLHTPPYCFSPPHPPTSLHRLSLLSPASLSLSSSSSHFSTLFLPLNFSLFPYTPCNFQALQSFSIRANAGEKKKVLIVNTNSGGHAVIRFYFTKELLGSGHDVTVLTVGRRCGENLRRSGRFSNEHHLIVVSDNNGKDLDTHDIVRFGPRSCPHSFVSRNSDENFPDCSRPNSLNFGVPMESKASEFPKGLVLYRGGHSGSDTILSHPSLECSRLNSLNFGVPMEYEASESLKGLML</sequence>
<accession>A0A498K3H4</accession>
<dbReference type="EMBL" id="RDQH01000329">
    <property type="protein sequence ID" value="RXI02749.1"/>
    <property type="molecule type" value="Genomic_DNA"/>
</dbReference>
<proteinExistence type="predicted"/>
<gene>
    <name evidence="1" type="ORF">DVH24_002827</name>
</gene>
<dbReference type="Proteomes" id="UP000290289">
    <property type="component" value="Chromosome 3"/>
</dbReference>
<protein>
    <submittedName>
        <fullName evidence="1">Uncharacterized protein</fullName>
    </submittedName>
</protein>
<name>A0A498K3H4_MALDO</name>
<evidence type="ECO:0000313" key="1">
    <source>
        <dbReference type="EMBL" id="RXI02749.1"/>
    </source>
</evidence>
<dbReference type="STRING" id="3750.A0A498K3H4"/>
<comment type="caution">
    <text evidence="1">The sequence shown here is derived from an EMBL/GenBank/DDBJ whole genome shotgun (WGS) entry which is preliminary data.</text>
</comment>